<evidence type="ECO:0000313" key="8">
    <source>
        <dbReference type="Proteomes" id="UP000284375"/>
    </source>
</evidence>
<evidence type="ECO:0000256" key="4">
    <source>
        <dbReference type="ARBA" id="ARBA00022989"/>
    </source>
</evidence>
<dbReference type="GO" id="GO:0016020">
    <property type="term" value="C:membrane"/>
    <property type="evidence" value="ECO:0007669"/>
    <property type="project" value="UniProtKB-SubCell"/>
</dbReference>
<keyword evidence="8" id="KW-1185">Reference proteome</keyword>
<accession>A0A423WCY5</accession>
<feature type="transmembrane region" description="Helical" evidence="6">
    <location>
        <begin position="112"/>
        <end position="133"/>
    </location>
</feature>
<keyword evidence="5 6" id="KW-0472">Membrane</keyword>
<evidence type="ECO:0008006" key="9">
    <source>
        <dbReference type="Google" id="ProtNLM"/>
    </source>
</evidence>
<dbReference type="InterPro" id="IPR036259">
    <property type="entry name" value="MFS_trans_sf"/>
</dbReference>
<keyword evidence="3 6" id="KW-0812">Transmembrane</keyword>
<dbReference type="EMBL" id="LJZO01000007">
    <property type="protein sequence ID" value="ROW01123.1"/>
    <property type="molecule type" value="Genomic_DNA"/>
</dbReference>
<evidence type="ECO:0000256" key="5">
    <source>
        <dbReference type="ARBA" id="ARBA00023136"/>
    </source>
</evidence>
<comment type="subcellular location">
    <subcellularLocation>
        <location evidence="1">Membrane</location>
        <topology evidence="1">Multi-pass membrane protein</topology>
    </subcellularLocation>
</comment>
<protein>
    <recommendedName>
        <fullName evidence="9">Major facilitator superfamily (MFS) profile domain-containing protein</fullName>
    </recommendedName>
</protein>
<keyword evidence="2" id="KW-0813">Transport</keyword>
<feature type="transmembrane region" description="Helical" evidence="6">
    <location>
        <begin position="14"/>
        <end position="36"/>
    </location>
</feature>
<dbReference type="Proteomes" id="UP000284375">
    <property type="component" value="Unassembled WGS sequence"/>
</dbReference>
<feature type="transmembrane region" description="Helical" evidence="6">
    <location>
        <begin position="43"/>
        <end position="61"/>
    </location>
</feature>
<evidence type="ECO:0000313" key="7">
    <source>
        <dbReference type="EMBL" id="ROW01123.1"/>
    </source>
</evidence>
<evidence type="ECO:0000256" key="2">
    <source>
        <dbReference type="ARBA" id="ARBA00022448"/>
    </source>
</evidence>
<evidence type="ECO:0000256" key="1">
    <source>
        <dbReference type="ARBA" id="ARBA00004141"/>
    </source>
</evidence>
<organism evidence="7 8">
    <name type="scientific">Cytospora chrysosperma</name>
    <name type="common">Cytospora canker fungus</name>
    <name type="synonym">Sphaeria chrysosperma</name>
    <dbReference type="NCBI Taxonomy" id="252740"/>
    <lineage>
        <taxon>Eukaryota</taxon>
        <taxon>Fungi</taxon>
        <taxon>Dikarya</taxon>
        <taxon>Ascomycota</taxon>
        <taxon>Pezizomycotina</taxon>
        <taxon>Sordariomycetes</taxon>
        <taxon>Sordariomycetidae</taxon>
        <taxon>Diaporthales</taxon>
        <taxon>Cytosporaceae</taxon>
        <taxon>Cytospora</taxon>
    </lineage>
</organism>
<dbReference type="PANTHER" id="PTHR43791:SF65">
    <property type="entry name" value="MAJOR FACILITATOR SUPERFAMILY (MFS) PROFILE DOMAIN-CONTAINING PROTEIN-RELATED"/>
    <property type="match status" value="1"/>
</dbReference>
<name>A0A423WCY5_CYTCH</name>
<evidence type="ECO:0000256" key="3">
    <source>
        <dbReference type="ARBA" id="ARBA00022692"/>
    </source>
</evidence>
<gene>
    <name evidence="7" type="ORF">VSDG_02732</name>
</gene>
<dbReference type="GO" id="GO:0022857">
    <property type="term" value="F:transmembrane transporter activity"/>
    <property type="evidence" value="ECO:0007669"/>
    <property type="project" value="TreeGrafter"/>
</dbReference>
<dbReference type="AlphaFoldDB" id="A0A423WCY5"/>
<keyword evidence="4 6" id="KW-1133">Transmembrane helix</keyword>
<sequence length="171" mass="19450">MLILTYLGEIWNELTFTAMIGQIWVLPLLICMVALNLGGTSKWVLYAVLMIILSGPSAHPIQVGWNSRNANAVRSRTVSAACYNMFVQAGGIIGSNIYRDDDKPLYRRGNKVLLGVCCMNIALYLLTKAYYVFRNKQRDKKWSALSEDERLDYLSTTTDEGNQKLDFRFQH</sequence>
<evidence type="ECO:0000256" key="6">
    <source>
        <dbReference type="SAM" id="Phobius"/>
    </source>
</evidence>
<dbReference type="STRING" id="252740.A0A423WCY5"/>
<proteinExistence type="predicted"/>
<comment type="caution">
    <text evidence="7">The sequence shown here is derived from an EMBL/GenBank/DDBJ whole genome shotgun (WGS) entry which is preliminary data.</text>
</comment>
<dbReference type="SUPFAM" id="SSF103473">
    <property type="entry name" value="MFS general substrate transporter"/>
    <property type="match status" value="1"/>
</dbReference>
<dbReference type="OrthoDB" id="5216199at2759"/>
<dbReference type="PANTHER" id="PTHR43791">
    <property type="entry name" value="PERMEASE-RELATED"/>
    <property type="match status" value="1"/>
</dbReference>
<reference evidence="7 8" key="1">
    <citation type="submission" date="2015-09" db="EMBL/GenBank/DDBJ databases">
        <title>Host preference determinants of Valsa canker pathogens revealed by comparative genomics.</title>
        <authorList>
            <person name="Yin Z."/>
            <person name="Huang L."/>
        </authorList>
    </citation>
    <scope>NUCLEOTIDE SEQUENCE [LARGE SCALE GENOMIC DNA]</scope>
    <source>
        <strain evidence="7 8">YSFL</strain>
    </source>
</reference>